<keyword evidence="5 6" id="KW-0067">ATP-binding</keyword>
<dbReference type="RefSeq" id="XP_031565834.1">
    <property type="nucleotide sequence ID" value="XM_031709974.1"/>
</dbReference>
<feature type="domain" description="Protein kinase" evidence="8">
    <location>
        <begin position="7"/>
        <end position="254"/>
    </location>
</feature>
<dbReference type="SUPFAM" id="SSF56112">
    <property type="entry name" value="Protein kinase-like (PK-like)"/>
    <property type="match status" value="1"/>
</dbReference>
<dbReference type="Pfam" id="PF00069">
    <property type="entry name" value="Pkinase"/>
    <property type="match status" value="1"/>
</dbReference>
<dbReference type="InterPro" id="IPR011009">
    <property type="entry name" value="Kinase-like_dom_sf"/>
</dbReference>
<dbReference type="PANTHER" id="PTHR24347">
    <property type="entry name" value="SERINE/THREONINE-PROTEIN KINASE"/>
    <property type="match status" value="1"/>
</dbReference>
<keyword evidence="3 6" id="KW-0547">Nucleotide-binding</keyword>
<evidence type="ECO:0000256" key="5">
    <source>
        <dbReference type="ARBA" id="ARBA00022840"/>
    </source>
</evidence>
<dbReference type="OrthoDB" id="40902at2759"/>
<evidence type="ECO:0000256" key="1">
    <source>
        <dbReference type="ARBA" id="ARBA00022527"/>
    </source>
</evidence>
<dbReference type="PROSITE" id="PS50011">
    <property type="entry name" value="PROTEIN_KINASE_DOM"/>
    <property type="match status" value="1"/>
</dbReference>
<gene>
    <name evidence="10" type="primary">LOC116300987</name>
</gene>
<dbReference type="InParanoid" id="A0A6P8IGG7"/>
<dbReference type="SMART" id="SM00220">
    <property type="entry name" value="S_TKc"/>
    <property type="match status" value="1"/>
</dbReference>
<dbReference type="GO" id="GO:0005524">
    <property type="term" value="F:ATP binding"/>
    <property type="evidence" value="ECO:0007669"/>
    <property type="project" value="UniProtKB-UniRule"/>
</dbReference>
<reference evidence="10" key="1">
    <citation type="submission" date="2025-08" db="UniProtKB">
        <authorList>
            <consortium name="RefSeq"/>
        </authorList>
    </citation>
    <scope>IDENTIFICATION</scope>
</reference>
<dbReference type="CDD" id="cd05117">
    <property type="entry name" value="STKc_CAMK"/>
    <property type="match status" value="1"/>
</dbReference>
<evidence type="ECO:0000256" key="3">
    <source>
        <dbReference type="ARBA" id="ARBA00022741"/>
    </source>
</evidence>
<evidence type="ECO:0000313" key="9">
    <source>
        <dbReference type="Proteomes" id="UP000515163"/>
    </source>
</evidence>
<dbReference type="AlphaFoldDB" id="A0A6P8IGG7"/>
<name>A0A6P8IGG7_ACTTE</name>
<comment type="similarity">
    <text evidence="7">Belongs to the protein kinase superfamily.</text>
</comment>
<dbReference type="InterPro" id="IPR008271">
    <property type="entry name" value="Ser/Thr_kinase_AS"/>
</dbReference>
<evidence type="ECO:0000256" key="4">
    <source>
        <dbReference type="ARBA" id="ARBA00022777"/>
    </source>
</evidence>
<dbReference type="Proteomes" id="UP000515163">
    <property type="component" value="Unplaced"/>
</dbReference>
<dbReference type="InterPro" id="IPR017441">
    <property type="entry name" value="Protein_kinase_ATP_BS"/>
</dbReference>
<sequence>MKFEDAYEVTEFIGKGSFGEVKKCVHLKTHELFAVKEIVVTNGKDDREKAVQEAEICGCLDHPSIVKLEEVFYTDTSVLMVLEYLPGGDLFDGIVSRKHYSEKDACACIRQVLKALKYLSEKGIIHRDLKPENLLLSERSCEEKPPVIKLTDFGIAKLMKDGVRTISCRGSGSPMYLAPETILESSIDSAVDMWACGVILYLLLAGYPPFWNEKVEFLLLSILQCNYTFPSPYWDTVSEPAKDLIRRMLVVDPR</sequence>
<evidence type="ECO:0000256" key="6">
    <source>
        <dbReference type="PROSITE-ProRule" id="PRU10141"/>
    </source>
</evidence>
<dbReference type="KEGG" id="aten:116300987"/>
<evidence type="ECO:0000256" key="7">
    <source>
        <dbReference type="RuleBase" id="RU000304"/>
    </source>
</evidence>
<dbReference type="PROSITE" id="PS00107">
    <property type="entry name" value="PROTEIN_KINASE_ATP"/>
    <property type="match status" value="1"/>
</dbReference>
<keyword evidence="2" id="KW-0808">Transferase</keyword>
<keyword evidence="4" id="KW-0418">Kinase</keyword>
<feature type="binding site" evidence="6">
    <location>
        <position position="36"/>
    </location>
    <ligand>
        <name>ATP</name>
        <dbReference type="ChEBI" id="CHEBI:30616"/>
    </ligand>
</feature>
<keyword evidence="9" id="KW-1185">Reference proteome</keyword>
<evidence type="ECO:0000256" key="2">
    <source>
        <dbReference type="ARBA" id="ARBA00022679"/>
    </source>
</evidence>
<proteinExistence type="inferred from homology"/>
<evidence type="ECO:0000259" key="8">
    <source>
        <dbReference type="PROSITE" id="PS50011"/>
    </source>
</evidence>
<dbReference type="PROSITE" id="PS00108">
    <property type="entry name" value="PROTEIN_KINASE_ST"/>
    <property type="match status" value="1"/>
</dbReference>
<dbReference type="GeneID" id="116300987"/>
<dbReference type="GO" id="GO:0004674">
    <property type="term" value="F:protein serine/threonine kinase activity"/>
    <property type="evidence" value="ECO:0007669"/>
    <property type="project" value="UniProtKB-KW"/>
</dbReference>
<organism evidence="9 10">
    <name type="scientific">Actinia tenebrosa</name>
    <name type="common">Australian red waratah sea anemone</name>
    <dbReference type="NCBI Taxonomy" id="6105"/>
    <lineage>
        <taxon>Eukaryota</taxon>
        <taxon>Metazoa</taxon>
        <taxon>Cnidaria</taxon>
        <taxon>Anthozoa</taxon>
        <taxon>Hexacorallia</taxon>
        <taxon>Actiniaria</taxon>
        <taxon>Actiniidae</taxon>
        <taxon>Actinia</taxon>
    </lineage>
</organism>
<dbReference type="InterPro" id="IPR000719">
    <property type="entry name" value="Prot_kinase_dom"/>
</dbReference>
<dbReference type="Gene3D" id="1.10.510.10">
    <property type="entry name" value="Transferase(Phosphotransferase) domain 1"/>
    <property type="match status" value="1"/>
</dbReference>
<dbReference type="FunFam" id="3.30.200.20:FF:000042">
    <property type="entry name" value="Aurora kinase A"/>
    <property type="match status" value="1"/>
</dbReference>
<evidence type="ECO:0000313" key="10">
    <source>
        <dbReference type="RefSeq" id="XP_031565834.1"/>
    </source>
</evidence>
<keyword evidence="1 7" id="KW-0723">Serine/threonine-protein kinase</keyword>
<dbReference type="FunFam" id="1.10.510.10:FF:000571">
    <property type="entry name" value="Maternal embryonic leucine zipper kinase"/>
    <property type="match status" value="1"/>
</dbReference>
<protein>
    <submittedName>
        <fullName evidence="10">Calcium/calmodulin-dependent protein kinase type II delta chain-like</fullName>
    </submittedName>
</protein>
<feature type="non-terminal residue" evidence="10">
    <location>
        <position position="254"/>
    </location>
</feature>
<accession>A0A6P8IGG7</accession>